<evidence type="ECO:0000313" key="2">
    <source>
        <dbReference type="Proteomes" id="UP000271974"/>
    </source>
</evidence>
<proteinExistence type="predicted"/>
<sequence length="106" mass="12103">MAIERSMRGRILERSKCRGSLFNISTRASRGIQIKIKEAQNVLYKSSTNKPWSLFIQVMKLVNYGHTFTMHHGNYPLDGSLQVPFTANASLLSHHPLWISRTCKLS</sequence>
<comment type="caution">
    <text evidence="1">The sequence shown here is derived from an EMBL/GenBank/DDBJ whole genome shotgun (WGS) entry which is preliminary data.</text>
</comment>
<accession>A0A433TQR3</accession>
<dbReference type="EMBL" id="RQTK01000224">
    <property type="protein sequence ID" value="RUS83935.1"/>
    <property type="molecule type" value="Genomic_DNA"/>
</dbReference>
<protein>
    <submittedName>
        <fullName evidence="1">Uncharacterized protein</fullName>
    </submittedName>
</protein>
<dbReference type="AlphaFoldDB" id="A0A433TQR3"/>
<keyword evidence="2" id="KW-1185">Reference proteome</keyword>
<name>A0A433TQR3_ELYCH</name>
<dbReference type="Proteomes" id="UP000271974">
    <property type="component" value="Unassembled WGS sequence"/>
</dbReference>
<organism evidence="1 2">
    <name type="scientific">Elysia chlorotica</name>
    <name type="common">Eastern emerald elysia</name>
    <name type="synonym">Sea slug</name>
    <dbReference type="NCBI Taxonomy" id="188477"/>
    <lineage>
        <taxon>Eukaryota</taxon>
        <taxon>Metazoa</taxon>
        <taxon>Spiralia</taxon>
        <taxon>Lophotrochozoa</taxon>
        <taxon>Mollusca</taxon>
        <taxon>Gastropoda</taxon>
        <taxon>Heterobranchia</taxon>
        <taxon>Euthyneura</taxon>
        <taxon>Panpulmonata</taxon>
        <taxon>Sacoglossa</taxon>
        <taxon>Placobranchoidea</taxon>
        <taxon>Plakobranchidae</taxon>
        <taxon>Elysia</taxon>
    </lineage>
</organism>
<reference evidence="1 2" key="1">
    <citation type="submission" date="2019-01" db="EMBL/GenBank/DDBJ databases">
        <title>A draft genome assembly of the solar-powered sea slug Elysia chlorotica.</title>
        <authorList>
            <person name="Cai H."/>
            <person name="Li Q."/>
            <person name="Fang X."/>
            <person name="Li J."/>
            <person name="Curtis N.E."/>
            <person name="Altenburger A."/>
            <person name="Shibata T."/>
            <person name="Feng M."/>
            <person name="Maeda T."/>
            <person name="Schwartz J.A."/>
            <person name="Shigenobu S."/>
            <person name="Lundholm N."/>
            <person name="Nishiyama T."/>
            <person name="Yang H."/>
            <person name="Hasebe M."/>
            <person name="Li S."/>
            <person name="Pierce S.K."/>
            <person name="Wang J."/>
        </authorList>
    </citation>
    <scope>NUCLEOTIDE SEQUENCE [LARGE SCALE GENOMIC DNA]</scope>
    <source>
        <strain evidence="1">EC2010</strain>
        <tissue evidence="1">Whole organism of an adult</tissue>
    </source>
</reference>
<evidence type="ECO:0000313" key="1">
    <source>
        <dbReference type="EMBL" id="RUS83935.1"/>
    </source>
</evidence>
<gene>
    <name evidence="1" type="ORF">EGW08_008290</name>
</gene>